<keyword evidence="2" id="KW-1185">Reference proteome</keyword>
<gene>
    <name evidence="1" type="ORF">CTRU02_214354</name>
</gene>
<evidence type="ECO:0000313" key="2">
    <source>
        <dbReference type="Proteomes" id="UP000805649"/>
    </source>
</evidence>
<proteinExistence type="predicted"/>
<evidence type="ECO:0000313" key="1">
    <source>
        <dbReference type="EMBL" id="KAL0930279.1"/>
    </source>
</evidence>
<sequence>MPSPSSNLFGHENISENQVDTTSAPDFTPATTATIMCGDNSYNGIGTPSPTSHYTGISTISNPADNGFQDTTASSLALPDPTIILYQIQKAAEDVSQLVGRFGDKMAKVVQRSSIKMALFTNRKSLRLPCLQYADYLTCRVTKLNSKQPIDHTDAAPLLWWLWDDLLDYIGTSVTSKDCHLKFTPARETNIDTSYTISINLSSKNGNKIIELTASYGGPFHERRIFDATTACFRFPPKERYGKPLSATLDVDKHPYTEKGCCAHTFDYLMPRPESMWRHAMENFPLDGEEALVVALIGTFKANSNYYMSNNEVKKWLNLFQRFPAEARAYVDDQKLVGK</sequence>
<organism evidence="1 2">
    <name type="scientific">Colletotrichum truncatum</name>
    <name type="common">Anthracnose fungus</name>
    <name type="synonym">Colletotrichum capsici</name>
    <dbReference type="NCBI Taxonomy" id="5467"/>
    <lineage>
        <taxon>Eukaryota</taxon>
        <taxon>Fungi</taxon>
        <taxon>Dikarya</taxon>
        <taxon>Ascomycota</taxon>
        <taxon>Pezizomycotina</taxon>
        <taxon>Sordariomycetes</taxon>
        <taxon>Hypocreomycetidae</taxon>
        <taxon>Glomerellales</taxon>
        <taxon>Glomerellaceae</taxon>
        <taxon>Colletotrichum</taxon>
        <taxon>Colletotrichum truncatum species complex</taxon>
    </lineage>
</organism>
<dbReference type="EMBL" id="VUJX02000011">
    <property type="protein sequence ID" value="KAL0930279.1"/>
    <property type="molecule type" value="Genomic_DNA"/>
</dbReference>
<name>A0ACC3YEI9_COLTU</name>
<accession>A0ACC3YEI9</accession>
<dbReference type="Proteomes" id="UP000805649">
    <property type="component" value="Unassembled WGS sequence"/>
</dbReference>
<protein>
    <submittedName>
        <fullName evidence="1">Uncharacterized protein</fullName>
    </submittedName>
</protein>
<comment type="caution">
    <text evidence="1">The sequence shown here is derived from an EMBL/GenBank/DDBJ whole genome shotgun (WGS) entry which is preliminary data.</text>
</comment>
<reference evidence="1 2" key="1">
    <citation type="journal article" date="2020" name="Phytopathology">
        <title>Genome Sequence Resources of Colletotrichum truncatum, C. plurivorum, C. musicola, and C. sojae: Four Species Pathogenic to Soybean (Glycine max).</title>
        <authorList>
            <person name="Rogerio F."/>
            <person name="Boufleur T.R."/>
            <person name="Ciampi-Guillardi M."/>
            <person name="Sukno S.A."/>
            <person name="Thon M.R."/>
            <person name="Massola Junior N.S."/>
            <person name="Baroncelli R."/>
        </authorList>
    </citation>
    <scope>NUCLEOTIDE SEQUENCE [LARGE SCALE GENOMIC DNA]</scope>
    <source>
        <strain evidence="1 2">CMES1059</strain>
    </source>
</reference>